<keyword evidence="3" id="KW-1003">Cell membrane</keyword>
<feature type="domain" description="CUB" evidence="16">
    <location>
        <begin position="1333"/>
        <end position="1378"/>
    </location>
</feature>
<feature type="domain" description="CUB" evidence="16">
    <location>
        <begin position="2390"/>
        <end position="2518"/>
    </location>
</feature>
<feature type="signal peptide" evidence="15">
    <location>
        <begin position="1"/>
        <end position="30"/>
    </location>
</feature>
<dbReference type="FunFam" id="2.10.25.10:FF:000109">
    <property type="entry name" value="Notch homolog 4, [Drosophila]"/>
    <property type="match status" value="1"/>
</dbReference>
<feature type="disulfide bond" evidence="14">
    <location>
        <begin position="233"/>
        <end position="242"/>
    </location>
</feature>
<feature type="disulfide bond" evidence="14">
    <location>
        <begin position="469"/>
        <end position="478"/>
    </location>
</feature>
<feature type="domain" description="CUB" evidence="16">
    <location>
        <begin position="760"/>
        <end position="864"/>
    </location>
</feature>
<dbReference type="GO" id="GO:0005509">
    <property type="term" value="F:calcium ion binding"/>
    <property type="evidence" value="ECO:0007669"/>
    <property type="project" value="InterPro"/>
</dbReference>
<dbReference type="InterPro" id="IPR000152">
    <property type="entry name" value="EGF-type_Asp/Asn_hydroxyl_site"/>
</dbReference>
<feature type="domain" description="EGF-like" evidence="17">
    <location>
        <begin position="441"/>
        <end position="479"/>
    </location>
</feature>
<feature type="domain" description="CUB" evidence="16">
    <location>
        <begin position="1101"/>
        <end position="1213"/>
    </location>
</feature>
<feature type="domain" description="CUB" evidence="16">
    <location>
        <begin position="1439"/>
        <end position="1552"/>
    </location>
</feature>
<feature type="domain" description="CUB" evidence="16">
    <location>
        <begin position="643"/>
        <end position="754"/>
    </location>
</feature>
<dbReference type="PROSITE" id="PS00022">
    <property type="entry name" value="EGF_1"/>
    <property type="match status" value="2"/>
</dbReference>
<dbReference type="InterPro" id="IPR000859">
    <property type="entry name" value="CUB_dom"/>
</dbReference>
<feature type="domain" description="CUB" evidence="16">
    <location>
        <begin position="1673"/>
        <end position="1790"/>
    </location>
</feature>
<feature type="domain" description="CUB" evidence="16">
    <location>
        <begin position="2904"/>
        <end position="3016"/>
    </location>
</feature>
<comment type="caution">
    <text evidence="14">Lacks conserved residue(s) required for the propagation of feature annotation.</text>
</comment>
<evidence type="ECO:0000256" key="9">
    <source>
        <dbReference type="ARBA" id="ARBA00022927"/>
    </source>
</evidence>
<dbReference type="CDD" id="cd22201">
    <property type="entry name" value="cubilin_NTD"/>
    <property type="match status" value="1"/>
</dbReference>
<feature type="domain" description="CUB" evidence="16">
    <location>
        <begin position="1217"/>
        <end position="1332"/>
    </location>
</feature>
<evidence type="ECO:0000256" key="6">
    <source>
        <dbReference type="ARBA" id="ARBA00022729"/>
    </source>
</evidence>
<keyword evidence="6 15" id="KW-0732">Signal</keyword>
<feature type="domain" description="CUB" evidence="16">
    <location>
        <begin position="3258"/>
        <end position="3373"/>
    </location>
</feature>
<dbReference type="OrthoDB" id="10009301at2759"/>
<evidence type="ECO:0000256" key="2">
    <source>
        <dbReference type="ARBA" id="ARBA00022448"/>
    </source>
</evidence>
<evidence type="ECO:0000313" key="18">
    <source>
        <dbReference type="EMBL" id="EDV33822.2"/>
    </source>
</evidence>
<dbReference type="InterPro" id="IPR018097">
    <property type="entry name" value="EGF_Ca-bd_CS"/>
</dbReference>
<feature type="disulfide bond" evidence="13">
    <location>
        <begin position="865"/>
        <end position="892"/>
    </location>
</feature>
<name>B3MZM1_DROAN</name>
<feature type="disulfide bond" evidence="13">
    <location>
        <begin position="643"/>
        <end position="670"/>
    </location>
</feature>
<dbReference type="InterPro" id="IPR035914">
    <property type="entry name" value="Sperma_CUB_dom_sf"/>
</dbReference>
<dbReference type="SMART" id="SM00042">
    <property type="entry name" value="CUB"/>
    <property type="match status" value="24"/>
</dbReference>
<dbReference type="Gene3D" id="2.10.25.10">
    <property type="entry name" value="Laminin"/>
    <property type="match status" value="6"/>
</dbReference>
<feature type="domain" description="CUB" evidence="16">
    <location>
        <begin position="982"/>
        <end position="1096"/>
    </location>
</feature>
<feature type="domain" description="CUB" evidence="16">
    <location>
        <begin position="2522"/>
        <end position="2637"/>
    </location>
</feature>
<feature type="domain" description="CUB" evidence="16">
    <location>
        <begin position="2267"/>
        <end position="2388"/>
    </location>
</feature>
<feature type="disulfide bond" evidence="13">
    <location>
        <begin position="3139"/>
        <end position="3166"/>
    </location>
</feature>
<dbReference type="FunFam" id="2.60.120.290:FF:000091">
    <property type="entry name" value="Cubilin homolog"/>
    <property type="match status" value="1"/>
</dbReference>
<organism evidence="18 19">
    <name type="scientific">Drosophila ananassae</name>
    <name type="common">Fruit fly</name>
    <dbReference type="NCBI Taxonomy" id="7217"/>
    <lineage>
        <taxon>Eukaryota</taxon>
        <taxon>Metazoa</taxon>
        <taxon>Ecdysozoa</taxon>
        <taxon>Arthropoda</taxon>
        <taxon>Hexapoda</taxon>
        <taxon>Insecta</taxon>
        <taxon>Pterygota</taxon>
        <taxon>Neoptera</taxon>
        <taxon>Endopterygota</taxon>
        <taxon>Diptera</taxon>
        <taxon>Brachycera</taxon>
        <taxon>Muscomorpha</taxon>
        <taxon>Ephydroidea</taxon>
        <taxon>Drosophilidae</taxon>
        <taxon>Drosophila</taxon>
        <taxon>Sophophora</taxon>
    </lineage>
</organism>
<evidence type="ECO:0000256" key="5">
    <source>
        <dbReference type="ARBA" id="ARBA00022723"/>
    </source>
</evidence>
<dbReference type="SUPFAM" id="SSF57196">
    <property type="entry name" value="EGF/Laminin"/>
    <property type="match status" value="3"/>
</dbReference>
<dbReference type="SMART" id="SM00181">
    <property type="entry name" value="EGF"/>
    <property type="match status" value="8"/>
</dbReference>
<dbReference type="FunFam" id="2.10.25.10:FF:000260">
    <property type="entry name" value="Notch receptor 4"/>
    <property type="match status" value="1"/>
</dbReference>
<keyword evidence="8" id="KW-0106">Calcium</keyword>
<sequence length="3761" mass="416635">MHGAARRSRLLVHSILILAYILDVSPGADGFVNSPKIISKDGNLIFESGANRNISFRLSGSSRLIVNEDLDVLELLQATGGAKKRSSAGAGKNEEWNAGEDVDLRELADQLADFNRRAFGPNGLDTILRQQQNRSRGSLALMRRYQTRLRMAETKLDRLKSHLETDSCASGPCSNGATCSNTYNGFRCQCRSGFEGPRCELDVNECFLYEGTDLGCQNGGLCQNNVGSFSCTCLPGWHGLHCTQRKGDCSLASSWELCGHGTCVPSADDTGYRCLCEAGWKTNGLTPVCGEDVDECHESAAHTPCSTKCINLPGSFTCAPCPAGQTGNGVSCQDMDECKTNNGGCSQSPLVDCINTFGSYHCGDCPIGWTGDGRTCERSAPAPVPASGSSSELSTISSCAQRRSQCHPAANCFEISGTAVCSCPTGMVGTGYGLTGCVNGTAKNCGATNPCLNNGICLDVGPSNFTCVCGRGFRPPLCEPLPSPCSANPCQNGGRCRATQGADGFVCQCLPGYRDRLCSTRFSSCNSLLSAASGRLRYPPENAGYEHNAQCAWVIRTNESLVLNVTFHSFDVEDSTECRFDWLQVNDGRSAASHIIGRYCGNHLPHGGNIISSGNQLYLWFRSDNSTAAAGFDLTWTSMLPQCGGRVEFETHGTLASPGSPGNYPKNRDCQWHLVVANTKRIKLTFFSLQLEQHTDCNFDYVEIQDVISGGQIAKYCSSGPPAPLLLPTHEARILFHSDAEGTDTGFQLHYSAEERIPGCGGVYTAKEGTIFGPDIRAGESASCEYEIHLAVGEVIAIWFEILELGTNECLEIWDANDEGSSYLQDKICGPLGGDFPDYTSQYNRLRIKFFGSSGMFKMQYRMSCYQLLDSAEGTVTSPGFPNRTFWTDQMCTFTVKTSVDTVITLKLIDFDLEDQYDGCSLMINDGMNRNILGPFCGSTKPLTEYISVTNFLQFHLSTSSSTSGRGFKFTYVALPAATGHCGGVYTKPGQNIRLHVDGEGNYDTDALCYWVIAAPANKVIRLHWLSFSLEATSDCSNDYVEVYDSLDVKSVNYLSKYCDHHLPEDLLTHSRHLVIKFVSDYSDSEGGFELAYTFEDRPECGGHVHSSSGEITSPGYPANYSNGLHCDWHLTGGVDNRMEIQIESFDLEMSVNCSADYLEVRNGGSPDSILIGRFCGNTIPTRLPGFTSEMRVLFHTDVARSGRGFRLRWRLLNTGCGGRLKANRGVITSPRYPNPYPHLANCEWRITVHPGSEIALLIEDFELEPWNNCYYDSLKIYEGQKTVGQEPKIKVCMDKSDGEQLIRIHDQEATIVFNSDVSNAFRGFRISYEASCGVTLSKTYGTIESLNYMEPFEDSIPINCTWTIKAPRGNHIRLEVSHLETHEEHIPNGLPGGLYILDGNRTLQLTSLASLNSSGDTLTVVHNSSNLNFQLDYHIDGCQQELRGESGSFHSPNNPGMYPNNLECYWLIDVGSEMGSVVEVTIYQLDLEESANCTKDAITFSNHADAVQAHDRHCGSTSKLVFTSSGHRLHVRFISDGSHNGQGFAATYRAVKSTCGGKISSRNGVIQSPNYPGAYPVNSHCEWQVEVSPYHRIVFDVQDLQLEVAATCNWDYLEAYDLGEDELEGRRLFRVCGEDSDSSVPVMSASNLALVRFVSDNSVSSAGFRLHFHESCGQQISIDESDFDYIELSRQAPRNESCVWVIQAQEATKHIILTTTHINLREIADSQYPTEGDCMPAGVKIYEGTEATGTPLLSFCRSHPPAIISNGHALTISVPLMLVEEFEAHYMTMDQACGSVYNALSGRFTTPYYPSSYPANMECTWQLIANAGNSLSLTLESMDLEDSEGCNRDYLEVREKDPEGALIGVYCGNTVPPVIRSRGTIWMKFKSDDDNVGEGFMASYNYEHHNELNGTEGAVESPHYPSKFKSSEPYSWRITVDKDYVVVISMQHLRDLDQAHLRFYDGYSDIGSQIPLVDLEEPIQSSSNVLYFTARRGPFRLTWQRLSKEELRSNRTLIEQNQKCGNQLIKVGRAILLFKSPGYPDGYEANLQCAWNLVPWSPAVHVMLTLDTVDMEKFGDDCIADYLRISSSSDLQNWSEPKKICELPSDAPSRTFHGTPYLRLEFITDASVNQTGFKSLLRTACGSEIFVTGTMLLNVTEVLNIGPSVQQDCIWTLKVRQGRHIRLEFPEVVLRNSNSPADSTGCDNFLVLRNGGAGDSPFLGRGKYCEDNISDALETSSNTAYVKFHHKRGPIRSQVTIRVMEVGQACSRRIQLTSAKDSEVISSPLYPNLPNPHSECVWVVTAPPEHRIMLHFEDRFDLEDLSKDSGECQREFVQVFDGGTELKPEVGRYCGNRKPDTIYSKASQMRIRYFTDVAEPHAGFKATVKLASCGGSFYSSEGVISSPSRELLLSHMEDGSSIRECVYTIEMEKGTTIDLETTSLFLPSAENGNCSQHTHILLEEMEPYGEEGLDRVSDQLYICGSDNRHLLVETNKVVIRYRMVDGVPPESYVFSWVYKAVGSRCGETIHAVQGVLQTPGYPDGVTKPVHCIWKLEVPKGRRVKLEILDFSIQLEPPSTSRSTFRGRLTVANDHRMISILGRYTDSAPATVISTDNTMGVEAFLMPISRHRGIKLRFSAYGLTQCRRFVFEVGDVSREIAFQRTNVTQAVHCSYDLTPPVNTTALIQVKAYNSSSTMMLSSRLCSLISPLKLKRQDQSEQLMRRILCGFESLKPDQPLPTVRLPFPIQLTVTASVRNALTNLVLGYSLQACGGMIVLEPGDSMVVRQPSNMAGTQGAIDCAWAIGPGVSTAGEDGELALQDIQLEVSVELNLPSPAPAAGSTLAPCQNHYLNVYSGPDQNSPSLGLFCNKISVTNLVVERGLFLEYHAESFSPNATFNVSIKYGSGCGGKLQYPYRSIDFGEQYKNNMECVWEVEAEPGYHIGLSFQGRFFIEDSSGCTKDYLLVQQRNESTANWTDIQRICGRVSPGQINTTMPYMRLTFRSDGDVVGDGFLARFERNCGGVLYAEEEEHELASPGYPTGYEKNLHCNWTILPRDPHASGVLVRFLHFDLENSPTGCIYDNVTVTTNDDDDGYIDKSKQAIICGMKLKHEYRAKKSVNLLFATDSTYSGRGFQLMYTSRVCGGVISQTSIVQSPKQHTDNSFPPNSDCYWNLTAPPGHKFTVKFEKLDFEAHSECMYDGVEIFSGPAPVEAERRGRYCGRMTDNLPMISIPRERGLIHSFSDERDPSQGFRALVRVMRNCDEVIALNGSQRYTYNRFNTAGGYANDLDCEVNFQVNRDQHIRLQFNSFHVQQSADCQKDFVELRDGAGPFADLIGRFCGQDLPPTLVSTRHTLFLRFVTDATGSDSGFELQINAIPRLCGSSDIKLETTGQQMATLASPHVESSDAISGLSCYWKISSDKPISLHFQELSLQVPDANGSCSDDYLKVYTREDAEMVSSGFSSELVINGNQDRRNFIDYATEHVFCGNSTPDTYFSNSNEVFMKFHRKNRTDERASFRVNAMVSSNCQWQYTGLQGRVHLSETSECDVLIKAPENYTLSLYYTELVFGAYDCEEENLQVFDRGNRSLQKVCAYVDTGKSLFSSTNELRLHVKTGTYLTTLDLTYLASPVEQGPGCGGQFYNTEGLFTNPFYPANIRNNSDCRWVVRVPSNNKVLLNFDVFNLGSRSTCHTDYLQILEQDVAGGAEKEVRRFCGDDNPRSYISKKSQLVVRFHKTVNYDGVGWVIRFAGVYSNYRPPAYLMGGMP</sequence>
<dbReference type="Pfam" id="PF00008">
    <property type="entry name" value="EGF"/>
    <property type="match status" value="2"/>
</dbReference>
<dbReference type="GO" id="GO:0005886">
    <property type="term" value="C:plasma membrane"/>
    <property type="evidence" value="ECO:0007669"/>
    <property type="project" value="UniProtKB-SubCell"/>
</dbReference>
<evidence type="ECO:0008006" key="20">
    <source>
        <dbReference type="Google" id="ProtNLM"/>
    </source>
</evidence>
<dbReference type="FunFam" id="2.60.120.290:FF:000005">
    <property type="entry name" value="Procollagen C-endopeptidase enhancer 1"/>
    <property type="match status" value="4"/>
</dbReference>
<protein>
    <recommendedName>
        <fullName evidence="20">Cubilin</fullName>
    </recommendedName>
</protein>
<feature type="domain" description="CUB" evidence="16">
    <location>
        <begin position="3632"/>
        <end position="3746"/>
    </location>
</feature>
<dbReference type="Pfam" id="PF07645">
    <property type="entry name" value="EGF_CA"/>
    <property type="match status" value="3"/>
</dbReference>
<feature type="disulfide bond" evidence="14">
    <location>
        <begin position="490"/>
        <end position="507"/>
    </location>
</feature>
<dbReference type="Pfam" id="PF00431">
    <property type="entry name" value="CUB"/>
    <property type="match status" value="21"/>
</dbReference>
<keyword evidence="12" id="KW-0325">Glycoprotein</keyword>
<keyword evidence="9" id="KW-0653">Protein transport</keyword>
<dbReference type="PROSITE" id="PS01186">
    <property type="entry name" value="EGF_2"/>
    <property type="match status" value="4"/>
</dbReference>
<dbReference type="CDD" id="cd00054">
    <property type="entry name" value="EGF_CA"/>
    <property type="match status" value="6"/>
</dbReference>
<feature type="domain" description="CUB" evidence="16">
    <location>
        <begin position="3139"/>
        <end position="3255"/>
    </location>
</feature>
<dbReference type="PROSITE" id="PS01187">
    <property type="entry name" value="EGF_CA"/>
    <property type="match status" value="2"/>
</dbReference>
<keyword evidence="11 14" id="KW-1015">Disulfide bond</keyword>
<feature type="disulfide bond" evidence="14">
    <location>
        <begin position="190"/>
        <end position="199"/>
    </location>
</feature>
<proteinExistence type="predicted"/>
<dbReference type="SUPFAM" id="SSF57184">
    <property type="entry name" value="Growth factor receptor domain"/>
    <property type="match status" value="1"/>
</dbReference>
<feature type="domain" description="CUB" evidence="16">
    <location>
        <begin position="2142"/>
        <end position="2263"/>
    </location>
</feature>
<dbReference type="HOGENOM" id="CLU_000172_1_0_1"/>
<evidence type="ECO:0000259" key="16">
    <source>
        <dbReference type="PROSITE" id="PS01180"/>
    </source>
</evidence>
<dbReference type="FunFam" id="2.60.120.290:FF:000060">
    <property type="entry name" value="Cubilin homolog"/>
    <property type="match status" value="1"/>
</dbReference>
<evidence type="ECO:0000256" key="1">
    <source>
        <dbReference type="ARBA" id="ARBA00004202"/>
    </source>
</evidence>
<evidence type="ECO:0000256" key="14">
    <source>
        <dbReference type="PROSITE-ProRule" id="PRU00076"/>
    </source>
</evidence>
<feature type="domain" description="CUB" evidence="16">
    <location>
        <begin position="2768"/>
        <end position="2901"/>
    </location>
</feature>
<evidence type="ECO:0000256" key="4">
    <source>
        <dbReference type="ARBA" id="ARBA00022536"/>
    </source>
</evidence>
<evidence type="ECO:0000256" key="15">
    <source>
        <dbReference type="SAM" id="SignalP"/>
    </source>
</evidence>
<dbReference type="SMR" id="B3MZM1"/>
<evidence type="ECO:0000256" key="13">
    <source>
        <dbReference type="PROSITE-ProRule" id="PRU00059"/>
    </source>
</evidence>
<dbReference type="PANTHER" id="PTHR24251:SF37">
    <property type="entry name" value="CUB DOMAIN-CONTAINING PROTEIN"/>
    <property type="match status" value="1"/>
</dbReference>
<reference evidence="18 19" key="1">
    <citation type="journal article" date="2007" name="Nature">
        <title>Evolution of genes and genomes on the Drosophila phylogeny.</title>
        <authorList>
            <consortium name="Drosophila 12 Genomes Consortium"/>
            <person name="Clark A.G."/>
            <person name="Eisen M.B."/>
            <person name="Smith D.R."/>
            <person name="Bergman C.M."/>
            <person name="Oliver B."/>
            <person name="Markow T.A."/>
            <person name="Kaufman T.C."/>
            <person name="Kellis M."/>
            <person name="Gelbart W."/>
            <person name="Iyer V.N."/>
            <person name="Pollard D.A."/>
            <person name="Sackton T.B."/>
            <person name="Larracuente A.M."/>
            <person name="Singh N.D."/>
            <person name="Abad J.P."/>
            <person name="Abt D.N."/>
            <person name="Adryan B."/>
            <person name="Aguade M."/>
            <person name="Akashi H."/>
            <person name="Anderson W.W."/>
            <person name="Aquadro C.F."/>
            <person name="Ardell D.H."/>
            <person name="Arguello R."/>
            <person name="Artieri C.G."/>
            <person name="Barbash D.A."/>
            <person name="Barker D."/>
            <person name="Barsanti P."/>
            <person name="Batterham P."/>
            <person name="Batzoglou S."/>
            <person name="Begun D."/>
            <person name="Bhutkar A."/>
            <person name="Blanco E."/>
            <person name="Bosak S.A."/>
            <person name="Bradley R.K."/>
            <person name="Brand A.D."/>
            <person name="Brent M.R."/>
            <person name="Brooks A.N."/>
            <person name="Brown R.H."/>
            <person name="Butlin R.K."/>
            <person name="Caggese C."/>
            <person name="Calvi B.R."/>
            <person name="Bernardo de Carvalho A."/>
            <person name="Caspi A."/>
            <person name="Castrezana S."/>
            <person name="Celniker S.E."/>
            <person name="Chang J.L."/>
            <person name="Chapple C."/>
            <person name="Chatterji S."/>
            <person name="Chinwalla A."/>
            <person name="Civetta A."/>
            <person name="Clifton S.W."/>
            <person name="Comeron J.M."/>
            <person name="Costello J.C."/>
            <person name="Coyne J.A."/>
            <person name="Daub J."/>
            <person name="David R.G."/>
            <person name="Delcher A.L."/>
            <person name="Delehaunty K."/>
            <person name="Do C.B."/>
            <person name="Ebling H."/>
            <person name="Edwards K."/>
            <person name="Eickbush T."/>
            <person name="Evans J.D."/>
            <person name="Filipski A."/>
            <person name="Findeiss S."/>
            <person name="Freyhult E."/>
            <person name="Fulton L."/>
            <person name="Fulton R."/>
            <person name="Garcia A.C."/>
            <person name="Gardiner A."/>
            <person name="Garfield D.A."/>
            <person name="Garvin B.E."/>
            <person name="Gibson G."/>
            <person name="Gilbert D."/>
            <person name="Gnerre S."/>
            <person name="Godfrey J."/>
            <person name="Good R."/>
            <person name="Gotea V."/>
            <person name="Gravely B."/>
            <person name="Greenberg A.J."/>
            <person name="Griffiths-Jones S."/>
            <person name="Gross S."/>
            <person name="Guigo R."/>
            <person name="Gustafson E.A."/>
            <person name="Haerty W."/>
            <person name="Hahn M.W."/>
            <person name="Halligan D.L."/>
            <person name="Halpern A.L."/>
            <person name="Halter G.M."/>
            <person name="Han M.V."/>
            <person name="Heger A."/>
            <person name="Hillier L."/>
            <person name="Hinrichs A.S."/>
            <person name="Holmes I."/>
            <person name="Hoskins R.A."/>
            <person name="Hubisz M.J."/>
            <person name="Hultmark D."/>
            <person name="Huntley M.A."/>
            <person name="Jaffe D.B."/>
            <person name="Jagadeeshan S."/>
            <person name="Jeck W.R."/>
            <person name="Johnson J."/>
            <person name="Jones C.D."/>
            <person name="Jordan W.C."/>
            <person name="Karpen G.H."/>
            <person name="Kataoka E."/>
            <person name="Keightley P.D."/>
            <person name="Kheradpour P."/>
            <person name="Kirkness E.F."/>
            <person name="Koerich L.B."/>
            <person name="Kristiansen K."/>
            <person name="Kudrna D."/>
            <person name="Kulathinal R.J."/>
            <person name="Kumar S."/>
            <person name="Kwok R."/>
            <person name="Lander E."/>
            <person name="Langley C.H."/>
            <person name="Lapoint R."/>
            <person name="Lazzaro B.P."/>
            <person name="Lee S.J."/>
            <person name="Levesque L."/>
            <person name="Li R."/>
            <person name="Lin C.F."/>
            <person name="Lin M.F."/>
            <person name="Lindblad-Toh K."/>
            <person name="Llopart A."/>
            <person name="Long M."/>
            <person name="Low L."/>
            <person name="Lozovsky E."/>
            <person name="Lu J."/>
            <person name="Luo M."/>
            <person name="Machado C.A."/>
            <person name="Makalowski W."/>
            <person name="Marzo M."/>
            <person name="Matsuda M."/>
            <person name="Matzkin L."/>
            <person name="McAllister B."/>
            <person name="McBride C.S."/>
            <person name="McKernan B."/>
            <person name="McKernan K."/>
            <person name="Mendez-Lago M."/>
            <person name="Minx P."/>
            <person name="Mollenhauer M.U."/>
            <person name="Montooth K."/>
            <person name="Mount S.M."/>
            <person name="Mu X."/>
            <person name="Myers E."/>
            <person name="Negre B."/>
            <person name="Newfeld S."/>
            <person name="Nielsen R."/>
            <person name="Noor M.A."/>
            <person name="O'Grady P."/>
            <person name="Pachter L."/>
            <person name="Papaceit M."/>
            <person name="Parisi M.J."/>
            <person name="Parisi M."/>
            <person name="Parts L."/>
            <person name="Pedersen J.S."/>
            <person name="Pesole G."/>
            <person name="Phillippy A.M."/>
            <person name="Ponting C.P."/>
            <person name="Pop M."/>
            <person name="Porcelli D."/>
            <person name="Powell J.R."/>
            <person name="Prohaska S."/>
            <person name="Pruitt K."/>
            <person name="Puig M."/>
            <person name="Quesneville H."/>
            <person name="Ram K.R."/>
            <person name="Rand D."/>
            <person name="Rasmussen M.D."/>
            <person name="Reed L.K."/>
            <person name="Reenan R."/>
            <person name="Reily A."/>
            <person name="Remington K.A."/>
            <person name="Rieger T.T."/>
            <person name="Ritchie M.G."/>
            <person name="Robin C."/>
            <person name="Rogers Y.H."/>
            <person name="Rohde C."/>
            <person name="Rozas J."/>
            <person name="Rubenfield M.J."/>
            <person name="Ruiz A."/>
            <person name="Russo S."/>
            <person name="Salzberg S.L."/>
            <person name="Sanchez-Gracia A."/>
            <person name="Saranga D.J."/>
            <person name="Sato H."/>
            <person name="Schaeffer S.W."/>
            <person name="Schatz M.C."/>
            <person name="Schlenke T."/>
            <person name="Schwartz R."/>
            <person name="Segarra C."/>
            <person name="Singh R.S."/>
            <person name="Sirot L."/>
            <person name="Sirota M."/>
            <person name="Sisneros N.B."/>
            <person name="Smith C.D."/>
            <person name="Smith T.F."/>
            <person name="Spieth J."/>
            <person name="Stage D.E."/>
            <person name="Stark A."/>
            <person name="Stephan W."/>
            <person name="Strausberg R.L."/>
            <person name="Strempel S."/>
            <person name="Sturgill D."/>
            <person name="Sutton G."/>
            <person name="Sutton G.G."/>
            <person name="Tao W."/>
            <person name="Teichmann S."/>
            <person name="Tobari Y.N."/>
            <person name="Tomimura Y."/>
            <person name="Tsolas J.M."/>
            <person name="Valente V.L."/>
            <person name="Venter E."/>
            <person name="Venter J.C."/>
            <person name="Vicario S."/>
            <person name="Vieira F.G."/>
            <person name="Vilella A.J."/>
            <person name="Villasante A."/>
            <person name="Walenz B."/>
            <person name="Wang J."/>
            <person name="Wasserman M."/>
            <person name="Watts T."/>
            <person name="Wilson D."/>
            <person name="Wilson R.K."/>
            <person name="Wing R.A."/>
            <person name="Wolfner M.F."/>
            <person name="Wong A."/>
            <person name="Wong G.K."/>
            <person name="Wu C.I."/>
            <person name="Wu G."/>
            <person name="Yamamoto D."/>
            <person name="Yang H.P."/>
            <person name="Yang S.P."/>
            <person name="Yorke J.A."/>
            <person name="Yoshida K."/>
            <person name="Zdobnov E."/>
            <person name="Zhang P."/>
            <person name="Zhang Y."/>
            <person name="Zimin A.V."/>
            <person name="Baldwin J."/>
            <person name="Abdouelleil A."/>
            <person name="Abdulkadir J."/>
            <person name="Abebe A."/>
            <person name="Abera B."/>
            <person name="Abreu J."/>
            <person name="Acer S.C."/>
            <person name="Aftuck L."/>
            <person name="Alexander A."/>
            <person name="An P."/>
            <person name="Anderson E."/>
            <person name="Anderson S."/>
            <person name="Arachi H."/>
            <person name="Azer M."/>
            <person name="Bachantsang P."/>
            <person name="Barry A."/>
            <person name="Bayul T."/>
            <person name="Berlin A."/>
            <person name="Bessette D."/>
            <person name="Bloom T."/>
            <person name="Blye J."/>
            <person name="Boguslavskiy L."/>
            <person name="Bonnet C."/>
            <person name="Boukhgalter B."/>
            <person name="Bourzgui I."/>
            <person name="Brown A."/>
            <person name="Cahill P."/>
            <person name="Channer S."/>
            <person name="Cheshatsang Y."/>
            <person name="Chuda L."/>
            <person name="Citroen M."/>
            <person name="Collymore A."/>
            <person name="Cooke P."/>
            <person name="Costello M."/>
            <person name="D'Aco K."/>
            <person name="Daza R."/>
            <person name="De Haan G."/>
            <person name="DeGray S."/>
            <person name="DeMaso C."/>
            <person name="Dhargay N."/>
            <person name="Dooley K."/>
            <person name="Dooley E."/>
            <person name="Doricent M."/>
            <person name="Dorje P."/>
            <person name="Dorjee K."/>
            <person name="Dupes A."/>
            <person name="Elong R."/>
            <person name="Falk J."/>
            <person name="Farina A."/>
            <person name="Faro S."/>
            <person name="Ferguson D."/>
            <person name="Fisher S."/>
            <person name="Foley C.D."/>
            <person name="Franke A."/>
            <person name="Friedrich D."/>
            <person name="Gadbois L."/>
            <person name="Gearin G."/>
            <person name="Gearin C.R."/>
            <person name="Giannoukos G."/>
            <person name="Goode T."/>
            <person name="Graham J."/>
            <person name="Grandbois E."/>
            <person name="Grewal S."/>
            <person name="Gyaltsen K."/>
            <person name="Hafez N."/>
            <person name="Hagos B."/>
            <person name="Hall J."/>
            <person name="Henson C."/>
            <person name="Hollinger A."/>
            <person name="Honan T."/>
            <person name="Huard M.D."/>
            <person name="Hughes L."/>
            <person name="Hurhula B."/>
            <person name="Husby M.E."/>
            <person name="Kamat A."/>
            <person name="Kanga B."/>
            <person name="Kashin S."/>
            <person name="Khazanovich D."/>
            <person name="Kisner P."/>
            <person name="Lance K."/>
            <person name="Lara M."/>
            <person name="Lee W."/>
            <person name="Lennon N."/>
            <person name="Letendre F."/>
            <person name="LeVine R."/>
            <person name="Lipovsky A."/>
            <person name="Liu X."/>
            <person name="Liu J."/>
            <person name="Liu S."/>
            <person name="Lokyitsang T."/>
            <person name="Lokyitsang Y."/>
            <person name="Lubonja R."/>
            <person name="Lui A."/>
            <person name="MacDonald P."/>
            <person name="Magnisalis V."/>
            <person name="Maru K."/>
            <person name="Matthews C."/>
            <person name="McCusker W."/>
            <person name="McDonough S."/>
            <person name="Mehta T."/>
            <person name="Meldrim J."/>
            <person name="Meneus L."/>
            <person name="Mihai O."/>
            <person name="Mihalev A."/>
            <person name="Mihova T."/>
            <person name="Mittelman R."/>
            <person name="Mlenga V."/>
            <person name="Montmayeur A."/>
            <person name="Mulrain L."/>
            <person name="Navidi A."/>
            <person name="Naylor J."/>
            <person name="Negash T."/>
            <person name="Nguyen T."/>
            <person name="Nguyen N."/>
            <person name="Nicol R."/>
            <person name="Norbu C."/>
            <person name="Norbu N."/>
            <person name="Novod N."/>
            <person name="O'Neill B."/>
            <person name="Osman S."/>
            <person name="Markiewicz E."/>
            <person name="Oyono O.L."/>
            <person name="Patti C."/>
            <person name="Phunkhang P."/>
            <person name="Pierre F."/>
            <person name="Priest M."/>
            <person name="Raghuraman S."/>
            <person name="Rege F."/>
            <person name="Reyes R."/>
            <person name="Rise C."/>
            <person name="Rogov P."/>
            <person name="Ross K."/>
            <person name="Ryan E."/>
            <person name="Settipalli S."/>
            <person name="Shea T."/>
            <person name="Sherpa N."/>
            <person name="Shi L."/>
            <person name="Shih D."/>
            <person name="Sparrow T."/>
            <person name="Spaulding J."/>
            <person name="Stalker J."/>
            <person name="Stange-Thomann N."/>
            <person name="Stavropoulos S."/>
            <person name="Stone C."/>
            <person name="Strader C."/>
            <person name="Tesfaye S."/>
            <person name="Thomson T."/>
            <person name="Thoulutsang Y."/>
            <person name="Thoulutsang D."/>
            <person name="Topham K."/>
            <person name="Topping I."/>
            <person name="Tsamla T."/>
            <person name="Vassiliev H."/>
            <person name="Vo A."/>
            <person name="Wangchuk T."/>
            <person name="Wangdi T."/>
            <person name="Weiand M."/>
            <person name="Wilkinson J."/>
            <person name="Wilson A."/>
            <person name="Yadav S."/>
            <person name="Young G."/>
            <person name="Yu Q."/>
            <person name="Zembek L."/>
            <person name="Zhong D."/>
            <person name="Zimmer A."/>
            <person name="Zwirko Z."/>
            <person name="Jaffe D.B."/>
            <person name="Alvarez P."/>
            <person name="Brockman W."/>
            <person name="Butler J."/>
            <person name="Chin C."/>
            <person name="Gnerre S."/>
            <person name="Grabherr M."/>
            <person name="Kleber M."/>
            <person name="Mauceli E."/>
            <person name="MacCallum I."/>
        </authorList>
    </citation>
    <scope>NUCLEOTIDE SEQUENCE [LARGE SCALE GENOMIC DNA]</scope>
    <source>
        <strain evidence="19">Tucson 14024-0371.13</strain>
    </source>
</reference>
<dbReference type="PROSITE" id="PS50026">
    <property type="entry name" value="EGF_3"/>
    <property type="match status" value="4"/>
</dbReference>
<feature type="domain" description="CUB" evidence="16">
    <location>
        <begin position="2021"/>
        <end position="2141"/>
    </location>
</feature>
<dbReference type="SMART" id="SM00179">
    <property type="entry name" value="EGF_CA"/>
    <property type="match status" value="7"/>
</dbReference>
<keyword evidence="19" id="KW-1185">Reference proteome</keyword>
<evidence type="ECO:0000259" key="17">
    <source>
        <dbReference type="PROSITE" id="PS50026"/>
    </source>
</evidence>
<dbReference type="FunFam" id="2.60.120.290:FF:000003">
    <property type="entry name" value="Neuropilin"/>
    <property type="match status" value="1"/>
</dbReference>
<dbReference type="Proteomes" id="UP000007801">
    <property type="component" value="Unassembled WGS sequence"/>
</dbReference>
<keyword evidence="10" id="KW-0472">Membrane</keyword>
<dbReference type="InParanoid" id="B3MZM1"/>
<gene>
    <name evidence="18" type="primary">Dana\GF19103</name>
    <name evidence="18" type="synonym">dana_GLEANR_20819</name>
    <name evidence="18" type="ORF">GF19103</name>
</gene>
<dbReference type="PANTHER" id="PTHR24251">
    <property type="entry name" value="OVOCHYMASE-RELATED"/>
    <property type="match status" value="1"/>
</dbReference>
<feature type="domain" description="CUB" evidence="16">
    <location>
        <begin position="865"/>
        <end position="975"/>
    </location>
</feature>
<dbReference type="CDD" id="cd00041">
    <property type="entry name" value="CUB"/>
    <property type="match status" value="19"/>
</dbReference>
<feature type="chain" id="PRO_5006455038" description="Cubilin" evidence="15">
    <location>
        <begin position="31"/>
        <end position="3761"/>
    </location>
</feature>
<feature type="domain" description="CUB" evidence="16">
    <location>
        <begin position="3377"/>
        <end position="3521"/>
    </location>
</feature>
<keyword evidence="7" id="KW-0677">Repeat</keyword>
<evidence type="ECO:0000256" key="3">
    <source>
        <dbReference type="ARBA" id="ARBA00022475"/>
    </source>
</evidence>
<evidence type="ECO:0000256" key="12">
    <source>
        <dbReference type="ARBA" id="ARBA00023180"/>
    </source>
</evidence>
<dbReference type="eggNOG" id="KOG4292">
    <property type="taxonomic scope" value="Eukaryota"/>
</dbReference>
<dbReference type="FunCoup" id="B3MZM1">
    <property type="interactions" value="3"/>
</dbReference>
<feature type="domain" description="EGF-like" evidence="17">
    <location>
        <begin position="164"/>
        <end position="200"/>
    </location>
</feature>
<dbReference type="FunFam" id="2.60.120.290:FF:000068">
    <property type="entry name" value="Metalloendopeptidase"/>
    <property type="match status" value="1"/>
</dbReference>
<feature type="domain" description="CUB" evidence="16">
    <location>
        <begin position="1556"/>
        <end position="1672"/>
    </location>
</feature>
<dbReference type="PROSITE" id="PS00010">
    <property type="entry name" value="ASX_HYDROXYL"/>
    <property type="match status" value="2"/>
</dbReference>
<keyword evidence="4 14" id="KW-0245">EGF-like domain</keyword>
<feature type="disulfide bond" evidence="13">
    <location>
        <begin position="920"/>
        <end position="937"/>
    </location>
</feature>
<feature type="disulfide bond" evidence="13">
    <location>
        <begin position="982"/>
        <end position="1009"/>
    </location>
</feature>
<evidence type="ECO:0000256" key="8">
    <source>
        <dbReference type="ARBA" id="ARBA00022837"/>
    </source>
</evidence>
<feature type="domain" description="EGF-like" evidence="17">
    <location>
        <begin position="202"/>
        <end position="243"/>
    </location>
</feature>
<comment type="subcellular location">
    <subcellularLocation>
        <location evidence="1">Cell membrane</location>
        <topology evidence="1">Peripheral membrane protein</topology>
    </subcellularLocation>
</comment>
<feature type="disulfide bond" evidence="14">
    <location>
        <begin position="509"/>
        <end position="518"/>
    </location>
</feature>
<dbReference type="GO" id="GO:0015031">
    <property type="term" value="P:protein transport"/>
    <property type="evidence" value="ECO:0007669"/>
    <property type="project" value="UniProtKB-KW"/>
</dbReference>
<dbReference type="GeneID" id="6501866"/>
<dbReference type="SUPFAM" id="SSF49854">
    <property type="entry name" value="Spermadhesin, CUB domain"/>
    <property type="match status" value="26"/>
</dbReference>
<dbReference type="InterPro" id="IPR009030">
    <property type="entry name" value="Growth_fac_rcpt_cys_sf"/>
</dbReference>
<dbReference type="InterPro" id="IPR000742">
    <property type="entry name" value="EGF"/>
</dbReference>
<dbReference type="InterPro" id="IPR049883">
    <property type="entry name" value="NOTCH1_EGF-like"/>
</dbReference>
<evidence type="ECO:0000256" key="11">
    <source>
        <dbReference type="ARBA" id="ARBA00023157"/>
    </source>
</evidence>
<dbReference type="Gene3D" id="2.60.120.290">
    <property type="entry name" value="Spermadhesin, CUB domain"/>
    <property type="match status" value="26"/>
</dbReference>
<dbReference type="FunFam" id="2.10.25.10:FF:000379">
    <property type="entry name" value="Cubilin"/>
    <property type="match status" value="1"/>
</dbReference>
<dbReference type="STRING" id="7217.B3MZM1"/>
<dbReference type="FunFam" id="2.60.120.290:FF:000013">
    <property type="entry name" value="Membrane frizzled-related protein"/>
    <property type="match status" value="3"/>
</dbReference>
<accession>B3MZM1</accession>
<keyword evidence="2" id="KW-0813">Transport</keyword>
<keyword evidence="5" id="KW-0479">Metal-binding</keyword>
<feature type="domain" description="CUB" evidence="16">
    <location>
        <begin position="1794"/>
        <end position="1904"/>
    </location>
</feature>
<evidence type="ECO:0000313" key="19">
    <source>
        <dbReference type="Proteomes" id="UP000007801"/>
    </source>
</evidence>
<dbReference type="InterPro" id="IPR001881">
    <property type="entry name" value="EGF-like_Ca-bd_dom"/>
</dbReference>
<feature type="domain" description="CUB" evidence="16">
    <location>
        <begin position="3017"/>
        <end position="3137"/>
    </location>
</feature>
<feature type="domain" description="EGF-like" evidence="17">
    <location>
        <begin position="481"/>
        <end position="519"/>
    </location>
</feature>
<dbReference type="KEGG" id="dan:6501866"/>
<dbReference type="PROSITE" id="PS01180">
    <property type="entry name" value="CUB"/>
    <property type="match status" value="24"/>
</dbReference>
<evidence type="ECO:0000256" key="7">
    <source>
        <dbReference type="ARBA" id="ARBA00022737"/>
    </source>
</evidence>
<feature type="domain" description="CUB" evidence="16">
    <location>
        <begin position="525"/>
        <end position="639"/>
    </location>
</feature>
<evidence type="ECO:0000256" key="10">
    <source>
        <dbReference type="ARBA" id="ARBA00023136"/>
    </source>
</evidence>
<dbReference type="EMBL" id="CH902635">
    <property type="protein sequence ID" value="EDV33822.2"/>
    <property type="molecule type" value="Genomic_DNA"/>
</dbReference>